<evidence type="ECO:0000313" key="4">
    <source>
        <dbReference type="Proteomes" id="UP001499884"/>
    </source>
</evidence>
<proteinExistence type="predicted"/>
<comment type="caution">
    <text evidence="3">The sequence shown here is derived from an EMBL/GenBank/DDBJ whole genome shotgun (WGS) entry which is preliminary data.</text>
</comment>
<name>A0ABP7F7I0_9ACTN</name>
<keyword evidence="4" id="KW-1185">Reference proteome</keyword>
<feature type="compositionally biased region" description="Basic and acidic residues" evidence="1">
    <location>
        <begin position="1"/>
        <end position="16"/>
    </location>
</feature>
<reference evidence="4" key="1">
    <citation type="journal article" date="2019" name="Int. J. Syst. Evol. Microbiol.">
        <title>The Global Catalogue of Microorganisms (GCM) 10K type strain sequencing project: providing services to taxonomists for standard genome sequencing and annotation.</title>
        <authorList>
            <consortium name="The Broad Institute Genomics Platform"/>
            <consortium name="The Broad Institute Genome Sequencing Center for Infectious Disease"/>
            <person name="Wu L."/>
            <person name="Ma J."/>
        </authorList>
    </citation>
    <scope>NUCLEOTIDE SEQUENCE [LARGE SCALE GENOMIC DNA]</scope>
    <source>
        <strain evidence="4">JCM 30846</strain>
    </source>
</reference>
<sequence length="80" mass="8554">MTRKEDQVRRMLEGPHPRVPPGLAPAAAARGARIVRHRRVRRLAAVLTLAAAVAALAVWLALTGPWAAPPSVVAPPPRVF</sequence>
<organism evidence="3 4">
    <name type="scientific">Streptomyces tremellae</name>
    <dbReference type="NCBI Taxonomy" id="1124239"/>
    <lineage>
        <taxon>Bacteria</taxon>
        <taxon>Bacillati</taxon>
        <taxon>Actinomycetota</taxon>
        <taxon>Actinomycetes</taxon>
        <taxon>Kitasatosporales</taxon>
        <taxon>Streptomycetaceae</taxon>
        <taxon>Streptomyces</taxon>
    </lineage>
</organism>
<evidence type="ECO:0000313" key="3">
    <source>
        <dbReference type="EMBL" id="GAA3731265.1"/>
    </source>
</evidence>
<dbReference type="EMBL" id="BAABEP010000018">
    <property type="protein sequence ID" value="GAA3731265.1"/>
    <property type="molecule type" value="Genomic_DNA"/>
</dbReference>
<feature type="region of interest" description="Disordered" evidence="1">
    <location>
        <begin position="1"/>
        <end position="23"/>
    </location>
</feature>
<keyword evidence="2" id="KW-1133">Transmembrane helix</keyword>
<dbReference type="Proteomes" id="UP001499884">
    <property type="component" value="Unassembled WGS sequence"/>
</dbReference>
<keyword evidence="2" id="KW-0812">Transmembrane</keyword>
<dbReference type="RefSeq" id="WP_345646871.1">
    <property type="nucleotide sequence ID" value="NZ_BAABEP010000018.1"/>
</dbReference>
<feature type="transmembrane region" description="Helical" evidence="2">
    <location>
        <begin position="43"/>
        <end position="62"/>
    </location>
</feature>
<evidence type="ECO:0000256" key="2">
    <source>
        <dbReference type="SAM" id="Phobius"/>
    </source>
</evidence>
<accession>A0ABP7F7I0</accession>
<gene>
    <name evidence="3" type="ORF">GCM10023082_31160</name>
</gene>
<keyword evidence="2" id="KW-0472">Membrane</keyword>
<evidence type="ECO:0000256" key="1">
    <source>
        <dbReference type="SAM" id="MobiDB-lite"/>
    </source>
</evidence>
<protein>
    <submittedName>
        <fullName evidence="3">Uncharacterized protein</fullName>
    </submittedName>
</protein>